<dbReference type="InterPro" id="IPR042253">
    <property type="entry name" value="Pglycerate_mutase_ApgM_sf"/>
</dbReference>
<dbReference type="PANTHER" id="PTHR31209:SF4">
    <property type="entry name" value="2,3-BISPHOSPHOGLYCERATE-INDEPENDENT PHOSPHOGLYCERATE MUTASE"/>
    <property type="match status" value="1"/>
</dbReference>
<dbReference type="SUPFAM" id="SSF53649">
    <property type="entry name" value="Alkaline phosphatase-like"/>
    <property type="match status" value="1"/>
</dbReference>
<comment type="pathway">
    <text evidence="3">Carbohydrate degradation.</text>
</comment>
<dbReference type="GeneID" id="93424185"/>
<comment type="caution">
    <text evidence="7">The sequence shown here is derived from an EMBL/GenBank/DDBJ whole genome shotgun (WGS) entry which is preliminary data.</text>
</comment>
<gene>
    <name evidence="7" type="ORF">C5O25_00225</name>
</gene>
<sequence>MKTLLVIIDGAADVADASTEGLTPLQAADMPVADTIACRSATGRLTTSPDGNAPGSETAIMSILGYGNDRPISGRGWLEALGLGMEVSPDDTVWRCNVVRAMPSGRVVDPMPEDITASEACRLIKSAVNYSPIVDARHIGGLSGIVVTSGTSPEIDGIVSPYDAYISGTALRPVFGLPDWMWLWSAGHPLSLPPLPYRAALIAATPLVKGIGKALGMDCLDVPGATGDCSTSLEAKAAVAVGALDSDGYDFVMVHIEGADTASHTGSFRLKRSFLEAIDSRLLAPLWQRVSDGGDTVFALLPDHATSWRHRRHTSDPVPVSLYVPWEKGDNVDRFDETAVTCGSLGVIPAGGLAGIIAGLRKHKKSVQS</sequence>
<dbReference type="GO" id="GO:0004619">
    <property type="term" value="F:phosphoglycerate mutase activity"/>
    <property type="evidence" value="ECO:0007669"/>
    <property type="project" value="UniProtKB-EC"/>
</dbReference>
<protein>
    <recommendedName>
        <fullName evidence="6">Metalloenzyme domain-containing protein</fullName>
    </recommendedName>
</protein>
<accession>A0A2V1IX31</accession>
<reference evidence="8" key="1">
    <citation type="submission" date="2018-02" db="EMBL/GenBank/DDBJ databases">
        <authorList>
            <person name="Clavel T."/>
            <person name="Strowig T."/>
        </authorList>
    </citation>
    <scope>NUCLEOTIDE SEQUENCE [LARGE SCALE GENOMIC DNA]</scope>
    <source>
        <strain evidence="8">DSM 100764</strain>
    </source>
</reference>
<evidence type="ECO:0000259" key="6">
    <source>
        <dbReference type="Pfam" id="PF01676"/>
    </source>
</evidence>
<dbReference type="InterPro" id="IPR004456">
    <property type="entry name" value="Pglycerate_mutase_ApgM"/>
</dbReference>
<dbReference type="GO" id="GO:0046872">
    <property type="term" value="F:metal ion binding"/>
    <property type="evidence" value="ECO:0007669"/>
    <property type="project" value="InterPro"/>
</dbReference>
<evidence type="ECO:0000256" key="2">
    <source>
        <dbReference type="ARBA" id="ARBA00002315"/>
    </source>
</evidence>
<dbReference type="InterPro" id="IPR017850">
    <property type="entry name" value="Alkaline_phosphatase_core_sf"/>
</dbReference>
<dbReference type="Pfam" id="PF01676">
    <property type="entry name" value="Metalloenzyme"/>
    <property type="match status" value="1"/>
</dbReference>
<dbReference type="AlphaFoldDB" id="A0A2V1IX31"/>
<dbReference type="Proteomes" id="UP000244925">
    <property type="component" value="Unassembled WGS sequence"/>
</dbReference>
<dbReference type="CDD" id="cd16011">
    <property type="entry name" value="iPGM_like"/>
    <property type="match status" value="1"/>
</dbReference>
<organism evidence="7 8">
    <name type="scientific">Paramuribaculum intestinale</name>
    <dbReference type="NCBI Taxonomy" id="2094151"/>
    <lineage>
        <taxon>Bacteria</taxon>
        <taxon>Pseudomonadati</taxon>
        <taxon>Bacteroidota</taxon>
        <taxon>Bacteroidia</taxon>
        <taxon>Bacteroidales</taxon>
        <taxon>Muribaculaceae</taxon>
        <taxon>Paramuribaculum</taxon>
    </lineage>
</organism>
<dbReference type="PANTHER" id="PTHR31209">
    <property type="entry name" value="COFACTOR-INDEPENDENT PHOSPHOGLYCERATE MUTASE"/>
    <property type="match status" value="1"/>
</dbReference>
<evidence type="ECO:0000256" key="4">
    <source>
        <dbReference type="ARBA" id="ARBA00005524"/>
    </source>
</evidence>
<proteinExistence type="inferred from homology"/>
<keyword evidence="8" id="KW-1185">Reference proteome</keyword>
<comment type="function">
    <text evidence="2">Catalyzes the interconversion of 2-phosphoglycerate and 3-phosphoglycerate.</text>
</comment>
<evidence type="ECO:0000313" key="7">
    <source>
        <dbReference type="EMBL" id="PWB09671.1"/>
    </source>
</evidence>
<comment type="catalytic activity">
    <reaction evidence="1">
        <text>(2R)-2-phosphoglycerate = (2R)-3-phosphoglycerate</text>
        <dbReference type="Rhea" id="RHEA:15901"/>
        <dbReference type="ChEBI" id="CHEBI:58272"/>
        <dbReference type="ChEBI" id="CHEBI:58289"/>
        <dbReference type="EC" id="5.4.2.12"/>
    </reaction>
</comment>
<keyword evidence="5" id="KW-0324">Glycolysis</keyword>
<evidence type="ECO:0000256" key="5">
    <source>
        <dbReference type="ARBA" id="ARBA00023152"/>
    </source>
</evidence>
<dbReference type="PIRSF" id="PIRSF006392">
    <property type="entry name" value="IPGAM_arch"/>
    <property type="match status" value="1"/>
</dbReference>
<evidence type="ECO:0000313" key="8">
    <source>
        <dbReference type="Proteomes" id="UP000244925"/>
    </source>
</evidence>
<name>A0A2V1IX31_9BACT</name>
<dbReference type="RefSeq" id="WP_107034723.1">
    <property type="nucleotide sequence ID" value="NZ_CAOMFE010000014.1"/>
</dbReference>
<dbReference type="InterPro" id="IPR006124">
    <property type="entry name" value="Metalloenzyme"/>
</dbReference>
<dbReference type="EMBL" id="PUBV01000001">
    <property type="protein sequence ID" value="PWB09671.1"/>
    <property type="molecule type" value="Genomic_DNA"/>
</dbReference>
<evidence type="ECO:0000256" key="3">
    <source>
        <dbReference type="ARBA" id="ARBA00004921"/>
    </source>
</evidence>
<dbReference type="Pfam" id="PF10143">
    <property type="entry name" value="PhosphMutase"/>
    <property type="match status" value="1"/>
</dbReference>
<feature type="domain" description="Metalloenzyme" evidence="6">
    <location>
        <begin position="1"/>
        <end position="348"/>
    </location>
</feature>
<comment type="similarity">
    <text evidence="4">Belongs to the BPG-independent phosphoglycerate mutase family. A-PGAM subfamily.</text>
</comment>
<evidence type="ECO:0000256" key="1">
    <source>
        <dbReference type="ARBA" id="ARBA00000370"/>
    </source>
</evidence>
<dbReference type="Gene3D" id="3.30.70.2130">
    <property type="entry name" value="Metalloenzyme domain"/>
    <property type="match status" value="1"/>
</dbReference>
<dbReference type="Gene3D" id="3.40.720.10">
    <property type="entry name" value="Alkaline Phosphatase, subunit A"/>
    <property type="match status" value="2"/>
</dbReference>
<dbReference type="GO" id="GO:0006096">
    <property type="term" value="P:glycolytic process"/>
    <property type="evidence" value="ECO:0007669"/>
    <property type="project" value="UniProtKB-KW"/>
</dbReference>